<proteinExistence type="predicted"/>
<keyword evidence="2 5" id="KW-0378">Hydrolase</keyword>
<dbReference type="Proteomes" id="UP000018296">
    <property type="component" value="Unassembled WGS sequence"/>
</dbReference>
<feature type="binding site" evidence="5">
    <location>
        <begin position="34"/>
        <end position="41"/>
    </location>
    <ligand>
        <name>ATP</name>
        <dbReference type="ChEBI" id="CHEBI:30616"/>
    </ligand>
</feature>
<evidence type="ECO:0000313" key="7">
    <source>
        <dbReference type="EMBL" id="EST10946.1"/>
    </source>
</evidence>
<evidence type="ECO:0000259" key="6">
    <source>
        <dbReference type="PROSITE" id="PS51198"/>
    </source>
</evidence>
<dbReference type="InterPro" id="IPR014016">
    <property type="entry name" value="UvrD-like_ATP-bd"/>
</dbReference>
<dbReference type="InterPro" id="IPR027417">
    <property type="entry name" value="P-loop_NTPase"/>
</dbReference>
<dbReference type="GO" id="GO:0003677">
    <property type="term" value="F:DNA binding"/>
    <property type="evidence" value="ECO:0007669"/>
    <property type="project" value="InterPro"/>
</dbReference>
<reference evidence="7 8" key="1">
    <citation type="journal article" date="2013" name="Genome Announc.">
        <title>Genome Sequence of Sporolactobacillus laevolacticus DSM442, an Efficient Polymer-Grade D-Lactate Producer from Agricultural Waste Cottonseed as a Nitrogen Source.</title>
        <authorList>
            <person name="Wang H."/>
            <person name="Wang L."/>
            <person name="Ju J."/>
            <person name="Yu B."/>
            <person name="Ma Y."/>
        </authorList>
    </citation>
    <scope>NUCLEOTIDE SEQUENCE [LARGE SCALE GENOMIC DNA]</scope>
    <source>
        <strain evidence="7 8">DSM 442</strain>
    </source>
</reference>
<dbReference type="GO" id="GO:0005524">
    <property type="term" value="F:ATP binding"/>
    <property type="evidence" value="ECO:0007669"/>
    <property type="project" value="UniProtKB-UniRule"/>
</dbReference>
<organism evidence="7 8">
    <name type="scientific">Sporolactobacillus laevolacticus DSM 442</name>
    <dbReference type="NCBI Taxonomy" id="1395513"/>
    <lineage>
        <taxon>Bacteria</taxon>
        <taxon>Bacillati</taxon>
        <taxon>Bacillota</taxon>
        <taxon>Bacilli</taxon>
        <taxon>Bacillales</taxon>
        <taxon>Sporolactobacillaceae</taxon>
        <taxon>Sporolactobacillus</taxon>
    </lineage>
</organism>
<feature type="domain" description="UvrD-like helicase ATP-binding" evidence="6">
    <location>
        <begin position="13"/>
        <end position="350"/>
    </location>
</feature>
<keyword evidence="4 5" id="KW-0067">ATP-binding</keyword>
<dbReference type="SUPFAM" id="SSF52540">
    <property type="entry name" value="P-loop containing nucleoside triphosphate hydrolases"/>
    <property type="match status" value="1"/>
</dbReference>
<protein>
    <recommendedName>
        <fullName evidence="6">UvrD-like helicase ATP-binding domain-containing protein</fullName>
    </recommendedName>
</protein>
<dbReference type="GO" id="GO:0016787">
    <property type="term" value="F:hydrolase activity"/>
    <property type="evidence" value="ECO:0007669"/>
    <property type="project" value="UniProtKB-UniRule"/>
</dbReference>
<dbReference type="RefSeq" id="WP_023511247.1">
    <property type="nucleotide sequence ID" value="NZ_AWTC01000016.1"/>
</dbReference>
<evidence type="ECO:0000256" key="2">
    <source>
        <dbReference type="ARBA" id="ARBA00022801"/>
    </source>
</evidence>
<gene>
    <name evidence="7" type="ORF">P343_15125</name>
</gene>
<dbReference type="PANTHER" id="PTHR11070">
    <property type="entry name" value="UVRD / RECB / PCRA DNA HELICASE FAMILY MEMBER"/>
    <property type="match status" value="1"/>
</dbReference>
<dbReference type="Gene3D" id="3.40.50.300">
    <property type="entry name" value="P-loop containing nucleotide triphosphate hydrolases"/>
    <property type="match status" value="3"/>
</dbReference>
<dbReference type="eggNOG" id="COG0210">
    <property type="taxonomic scope" value="Bacteria"/>
</dbReference>
<dbReference type="InterPro" id="IPR000212">
    <property type="entry name" value="DNA_helicase_UvrD/REP"/>
</dbReference>
<dbReference type="PROSITE" id="PS51198">
    <property type="entry name" value="UVRD_HELICASE_ATP_BIND"/>
    <property type="match status" value="1"/>
</dbReference>
<dbReference type="PATRIC" id="fig|1395513.3.peg.3074"/>
<dbReference type="EMBL" id="AWTC01000016">
    <property type="protein sequence ID" value="EST10946.1"/>
    <property type="molecule type" value="Genomic_DNA"/>
</dbReference>
<evidence type="ECO:0000256" key="3">
    <source>
        <dbReference type="ARBA" id="ARBA00022806"/>
    </source>
</evidence>
<keyword evidence="8" id="KW-1185">Reference proteome</keyword>
<evidence type="ECO:0000256" key="1">
    <source>
        <dbReference type="ARBA" id="ARBA00022741"/>
    </source>
</evidence>
<sequence length="683" mass="79741">MLSQISRENQQIEKATIDKIFRNIDDKKCTIFNAGAGAGKTYALILSLKYAVNTYGKMLKEHNRQIICITYTNVATEEIKKRLGNTSIVRISTIHERIWNFIHGYQKELVELHLENLIKQVDELVEQTTNQKEFELYRQLSNDDKSNFFNIMFENKDTYYKSYNLGAKDFKQALSSILGVYASLLKNVAHFKKIVNTLFRIGNYKKCIQNIHESKPGYNEVLYNVLSNRDQLHRMKISHDTLLEYGYQMIKKYDLLKRFLVDKYPFMFIDEYQDTKEIVISVMDMLQQFSVDIKHPIFVGYFGDSVQNIYEDGVGTNIGNFHSGLEVVNKEFNRRSAQEIVYVANKIRNDEIVQSSIFEDCQGGSVEFYVGDERDATDFIEKNTLNATKENPVHCFMLTNKSVAQFSGFENLYLLFSSTQYYKTYYQQLNTELLSDDPSKLGEIPLLIFRIVKFINKVRNEETSITDVLTYSIYANNNLSQVKVLVDLLKRIEGTTLLNNIQSICGFYQSEDNLSYKKVIDSLFDIDESSIVDIKRYMIQKLYPNMTEEIEDDARKNVENILNLEMNEYTRWYDYLTGNHLGNVVYHTYHRTKGLEFDNVIIVLGNSFGKERNYFNLFFKNYKDSGHLIDEDLKKYEQARNLLYVSVTRAVKNLKILYIDDVSGFSDVVESIFGEIQVYSRDN</sequence>
<evidence type="ECO:0000313" key="8">
    <source>
        <dbReference type="Proteomes" id="UP000018296"/>
    </source>
</evidence>
<evidence type="ECO:0000256" key="4">
    <source>
        <dbReference type="ARBA" id="ARBA00022840"/>
    </source>
</evidence>
<dbReference type="Pfam" id="PF00580">
    <property type="entry name" value="UvrD-helicase"/>
    <property type="match status" value="1"/>
</dbReference>
<name>V6IWJ3_9BACL</name>
<comment type="caution">
    <text evidence="7">The sequence shown here is derived from an EMBL/GenBank/DDBJ whole genome shotgun (WGS) entry which is preliminary data.</text>
</comment>
<evidence type="ECO:0000256" key="5">
    <source>
        <dbReference type="PROSITE-ProRule" id="PRU00560"/>
    </source>
</evidence>
<dbReference type="AlphaFoldDB" id="V6IWJ3"/>
<keyword evidence="3 5" id="KW-0347">Helicase</keyword>
<accession>V6IWJ3</accession>
<dbReference type="GO" id="GO:0003678">
    <property type="term" value="F:DNA helicase activity"/>
    <property type="evidence" value="ECO:0007669"/>
    <property type="project" value="InterPro"/>
</dbReference>
<dbReference type="STRING" id="1395513.P343_15125"/>
<keyword evidence="1 5" id="KW-0547">Nucleotide-binding</keyword>
<dbReference type="OrthoDB" id="9765670at2"/>